<name>A0ACC2JFK5_9PEZI</name>
<dbReference type="EMBL" id="JAPUUL010001936">
    <property type="protein sequence ID" value="KAJ8126275.1"/>
    <property type="molecule type" value="Genomic_DNA"/>
</dbReference>
<proteinExistence type="predicted"/>
<evidence type="ECO:0000313" key="1">
    <source>
        <dbReference type="EMBL" id="KAJ8126275.1"/>
    </source>
</evidence>
<sequence>MARRPAFNFDYDPSLEDFAVSKSLYLAARPDASFRYIATSALVLDTNMPSNPRVLLVQRAANDEDPNKWEPPGGACDDDDESILHAATRELWEEAGLQAARIVGLVDGPDFFTLDDGGEVCRFNFVVRLRTDGETSWAVRLNPEEHQHFVWATEDEVRAKKAGGVDLDFTSAEAERKVLLLFEFFRKTYFGGKETEES</sequence>
<organism evidence="1 2">
    <name type="scientific">Lasiodiplodia mahajangana</name>
    <dbReference type="NCBI Taxonomy" id="1108764"/>
    <lineage>
        <taxon>Eukaryota</taxon>
        <taxon>Fungi</taxon>
        <taxon>Dikarya</taxon>
        <taxon>Ascomycota</taxon>
        <taxon>Pezizomycotina</taxon>
        <taxon>Dothideomycetes</taxon>
        <taxon>Dothideomycetes incertae sedis</taxon>
        <taxon>Botryosphaeriales</taxon>
        <taxon>Botryosphaeriaceae</taxon>
        <taxon>Lasiodiplodia</taxon>
    </lineage>
</organism>
<accession>A0ACC2JFK5</accession>
<gene>
    <name evidence="1" type="ORF">O1611_g7363</name>
</gene>
<comment type="caution">
    <text evidence="1">The sequence shown here is derived from an EMBL/GenBank/DDBJ whole genome shotgun (WGS) entry which is preliminary data.</text>
</comment>
<keyword evidence="2" id="KW-1185">Reference proteome</keyword>
<protein>
    <submittedName>
        <fullName evidence="1">Uncharacterized protein</fullName>
    </submittedName>
</protein>
<reference evidence="1" key="1">
    <citation type="submission" date="2022-12" db="EMBL/GenBank/DDBJ databases">
        <title>Genome Sequence of Lasiodiplodia mahajangana.</title>
        <authorList>
            <person name="Buettner E."/>
        </authorList>
    </citation>
    <scope>NUCLEOTIDE SEQUENCE</scope>
    <source>
        <strain evidence="1">VT137</strain>
    </source>
</reference>
<dbReference type="Proteomes" id="UP001153332">
    <property type="component" value="Unassembled WGS sequence"/>
</dbReference>
<evidence type="ECO:0000313" key="2">
    <source>
        <dbReference type="Proteomes" id="UP001153332"/>
    </source>
</evidence>